<accession>A0A0R3SD12</accession>
<feature type="region of interest" description="Disordered" evidence="3">
    <location>
        <begin position="990"/>
        <end position="1043"/>
    </location>
</feature>
<feature type="coiled-coil region" evidence="2">
    <location>
        <begin position="58"/>
        <end position="109"/>
    </location>
</feature>
<evidence type="ECO:0000313" key="4">
    <source>
        <dbReference type="EMBL" id="VDL19992.1"/>
    </source>
</evidence>
<dbReference type="GO" id="GO:0045271">
    <property type="term" value="C:respiratory chain complex I"/>
    <property type="evidence" value="ECO:0007669"/>
    <property type="project" value="InterPro"/>
</dbReference>
<feature type="region of interest" description="Disordered" evidence="3">
    <location>
        <begin position="258"/>
        <end position="288"/>
    </location>
</feature>
<sequence>MAEPEEVAEINYEEQYRILSEENKKLSIDIASLQLSNRSLVNQNRDEKKKVMDCRLQISDLESRLKTLDNIKLELSETQLQAERLRQTLDANENKLQNTERRATEAEGLVKVKDSIIDKQRKFSKELEDEVQNITGVVDHLKSHCAKLEGDLCKALERAEESDKLRDALASKTALLDKIAESSKGVSDSGLAAANQYFKEQEAKMKDELALMKQVKSELEKALKEMTTERDNLQSNIEEQSKSIVELKEKCANLETAVKESKNSDKRSKNDMNSRLIGPALPPWLLEEKKPDPNEIEKLNNTDPATLRTRVIDLEGKVHELKQLVTYREDVILRIYQEIQKKSSKLEASEVERSSLSAQVGILKKELNALRGSGRRSEVGYPPEIEIEIERLRGKRDREYQRRKRAEAEMDEMEAELNEMKEKVKKMEDELAEIANAPKPVIHAGDPVDKARIAELQTVVNQLRLDNESKRSELFDLRSRFEEKSAMLESLSNDIKAKERQVVDLTTELTNKSSQLEQTIKELESVRLRAIRGGVETERWQMDLNSVRTSNRFLSQQTNELRLRLTTTEEQLNEARKNLSVLKNRGGETSALNGHTDPELVKEVAELKSQLGNAKETITNLEGAESELSELKTKYDALIVQLKSLKQNTSVNNSTDSERLSQLLSDLKKEQESSAASAERVSQLTKQLAELETTLSETRQRLNGVMSENRRNDLEHAAGCQDAPISPPTKRARRSTRSSSNPTSQDCTSCTELKRQVDSLESDLAEANTKIESSVFELQELRTKLIAASEEASKLRLEITSLHEKLAAGNTSLKKLRHTAYAFLEDTSDPVLGEQLRQQLTTATRRFLSFSTGYVTSRQNVMCVPTAQISFWNRMQIALGILGKPVDKDEGRLVGIDKMGNRYFEEDPDRESLVPHRANKSKRYYLLPGQVSVEDSWLQMNAEMPRLPSEWDSWLRHRRADPPTEEEIARNAAAAEMRAIKGREFEEKFREELRQRAAKAGEDSSFKPLSPSKTSTPKSSSQNKEDIPFPHHPGLEVSPGENR</sequence>
<dbReference type="OrthoDB" id="542135at2759"/>
<evidence type="ECO:0000313" key="5">
    <source>
        <dbReference type="Proteomes" id="UP000274504"/>
    </source>
</evidence>
<dbReference type="AlphaFoldDB" id="A0A0R3SD12"/>
<feature type="compositionally biased region" description="Basic and acidic residues" evidence="3">
    <location>
        <begin position="258"/>
        <end position="272"/>
    </location>
</feature>
<evidence type="ECO:0000256" key="3">
    <source>
        <dbReference type="SAM" id="MobiDB-lite"/>
    </source>
</evidence>
<evidence type="ECO:0000256" key="1">
    <source>
        <dbReference type="ARBA" id="ARBA00007355"/>
    </source>
</evidence>
<name>A0A0R3SD12_HYMDI</name>
<dbReference type="PANTHER" id="PTHR45615">
    <property type="entry name" value="MYOSIN HEAVY CHAIN, NON-MUSCLE"/>
    <property type="match status" value="1"/>
</dbReference>
<dbReference type="Proteomes" id="UP000274504">
    <property type="component" value="Unassembled WGS sequence"/>
</dbReference>
<proteinExistence type="inferred from homology"/>
<comment type="similarity">
    <text evidence="1">Belongs to the complex I NDUFA12 subunit family.</text>
</comment>
<feature type="compositionally biased region" description="Basic and acidic residues" evidence="3">
    <location>
        <begin position="990"/>
        <end position="1005"/>
    </location>
</feature>
<dbReference type="InterPro" id="IPR007763">
    <property type="entry name" value="NDUFA12"/>
</dbReference>
<feature type="coiled-coil region" evidence="2">
    <location>
        <begin position="681"/>
        <end position="708"/>
    </location>
</feature>
<evidence type="ECO:0000313" key="6">
    <source>
        <dbReference type="WBParaSite" id="HDID_0000253001-mRNA-1"/>
    </source>
</evidence>
<dbReference type="EMBL" id="UYSG01000634">
    <property type="protein sequence ID" value="VDL19992.1"/>
    <property type="molecule type" value="Genomic_DNA"/>
</dbReference>
<reference evidence="4 5" key="2">
    <citation type="submission" date="2018-11" db="EMBL/GenBank/DDBJ databases">
        <authorList>
            <consortium name="Pathogen Informatics"/>
        </authorList>
    </citation>
    <scope>NUCLEOTIDE SEQUENCE [LARGE SCALE GENOMIC DNA]</scope>
</reference>
<dbReference type="WBParaSite" id="HDID_0000253001-mRNA-1">
    <property type="protein sequence ID" value="HDID_0000253001-mRNA-1"/>
    <property type="gene ID" value="HDID_0000253001"/>
</dbReference>
<protein>
    <submittedName>
        <fullName evidence="6">GRIP domain-containing protein</fullName>
    </submittedName>
</protein>
<dbReference type="Pfam" id="PF05071">
    <property type="entry name" value="NDUFA12"/>
    <property type="match status" value="1"/>
</dbReference>
<evidence type="ECO:0000256" key="2">
    <source>
        <dbReference type="SAM" id="Coils"/>
    </source>
</evidence>
<dbReference type="PANTHER" id="PTHR45615:SF80">
    <property type="entry name" value="GRIP DOMAIN-CONTAINING PROTEIN"/>
    <property type="match status" value="1"/>
</dbReference>
<keyword evidence="2" id="KW-0175">Coiled coil</keyword>
<dbReference type="Gene3D" id="1.10.287.1490">
    <property type="match status" value="1"/>
</dbReference>
<feature type="coiled-coil region" evidence="2">
    <location>
        <begin position="389"/>
        <end position="526"/>
    </location>
</feature>
<dbReference type="STRING" id="6216.A0A0R3SD12"/>
<organism evidence="6">
    <name type="scientific">Hymenolepis diminuta</name>
    <name type="common">Rat tapeworm</name>
    <dbReference type="NCBI Taxonomy" id="6216"/>
    <lineage>
        <taxon>Eukaryota</taxon>
        <taxon>Metazoa</taxon>
        <taxon>Spiralia</taxon>
        <taxon>Lophotrochozoa</taxon>
        <taxon>Platyhelminthes</taxon>
        <taxon>Cestoda</taxon>
        <taxon>Eucestoda</taxon>
        <taxon>Cyclophyllidea</taxon>
        <taxon>Hymenolepididae</taxon>
        <taxon>Hymenolepis</taxon>
    </lineage>
</organism>
<feature type="coiled-coil region" evidence="2">
    <location>
        <begin position="558"/>
        <end position="648"/>
    </location>
</feature>
<gene>
    <name evidence="4" type="ORF">HDID_LOCUS2531</name>
</gene>
<feature type="coiled-coil region" evidence="2">
    <location>
        <begin position="750"/>
        <end position="798"/>
    </location>
</feature>
<feature type="compositionally biased region" description="Low complexity" evidence="3">
    <location>
        <begin position="1006"/>
        <end position="1021"/>
    </location>
</feature>
<feature type="region of interest" description="Disordered" evidence="3">
    <location>
        <begin position="715"/>
        <end position="749"/>
    </location>
</feature>
<reference evidence="6" key="1">
    <citation type="submission" date="2017-02" db="UniProtKB">
        <authorList>
            <consortium name="WormBaseParasite"/>
        </authorList>
    </citation>
    <scope>IDENTIFICATION</scope>
</reference>